<protein>
    <submittedName>
        <fullName evidence="2">Uncharacterized protein</fullName>
    </submittedName>
</protein>
<proteinExistence type="predicted"/>
<reference evidence="2 3" key="1">
    <citation type="submission" date="2024-09" db="EMBL/GenBank/DDBJ databases">
        <authorList>
            <person name="Sun Q."/>
            <person name="Mori K."/>
        </authorList>
    </citation>
    <scope>NUCLEOTIDE SEQUENCE [LARGE SCALE GENOMIC DNA]</scope>
    <source>
        <strain evidence="2 3">TBRC 1851</strain>
    </source>
</reference>
<name>A0ABV6U0Z7_9ACTN</name>
<evidence type="ECO:0000313" key="2">
    <source>
        <dbReference type="EMBL" id="MFC0862096.1"/>
    </source>
</evidence>
<accession>A0ABV6U0Z7</accession>
<comment type="caution">
    <text evidence="2">The sequence shown here is derived from an EMBL/GenBank/DDBJ whole genome shotgun (WGS) entry which is preliminary data.</text>
</comment>
<gene>
    <name evidence="2" type="ORF">ACFHYQ_07285</name>
</gene>
<dbReference type="RefSeq" id="WP_394300313.1">
    <property type="nucleotide sequence ID" value="NZ_JBHMQT010000010.1"/>
</dbReference>
<feature type="region of interest" description="Disordered" evidence="1">
    <location>
        <begin position="38"/>
        <end position="61"/>
    </location>
</feature>
<evidence type="ECO:0000313" key="3">
    <source>
        <dbReference type="Proteomes" id="UP001589870"/>
    </source>
</evidence>
<sequence length="61" mass="6187">MTTSADGTHVYSGRIKALHNVGLPADRLLLTRLGGVAGVEPGATPPFKGASSLPENDSSTP</sequence>
<dbReference type="EMBL" id="JBHMQT010000010">
    <property type="protein sequence ID" value="MFC0862096.1"/>
    <property type="molecule type" value="Genomic_DNA"/>
</dbReference>
<keyword evidence="3" id="KW-1185">Reference proteome</keyword>
<evidence type="ECO:0000256" key="1">
    <source>
        <dbReference type="SAM" id="MobiDB-lite"/>
    </source>
</evidence>
<dbReference type="Proteomes" id="UP001589870">
    <property type="component" value="Unassembled WGS sequence"/>
</dbReference>
<organism evidence="2 3">
    <name type="scientific">Sphaerimonospora cavernae</name>
    <dbReference type="NCBI Taxonomy" id="1740611"/>
    <lineage>
        <taxon>Bacteria</taxon>
        <taxon>Bacillati</taxon>
        <taxon>Actinomycetota</taxon>
        <taxon>Actinomycetes</taxon>
        <taxon>Streptosporangiales</taxon>
        <taxon>Streptosporangiaceae</taxon>
        <taxon>Sphaerimonospora</taxon>
    </lineage>
</organism>